<dbReference type="Pfam" id="PF00583">
    <property type="entry name" value="Acetyltransf_1"/>
    <property type="match status" value="1"/>
</dbReference>
<evidence type="ECO:0000256" key="9">
    <source>
        <dbReference type="ARBA" id="ARBA00023163"/>
    </source>
</evidence>
<dbReference type="EMBL" id="BRXU01000017">
    <property type="protein sequence ID" value="GLC56916.1"/>
    <property type="molecule type" value="Genomic_DNA"/>
</dbReference>
<dbReference type="GO" id="GO:0010484">
    <property type="term" value="F:histone H3 acetyltransferase activity"/>
    <property type="evidence" value="ECO:0007669"/>
    <property type="project" value="TreeGrafter"/>
</dbReference>
<evidence type="ECO:0000256" key="1">
    <source>
        <dbReference type="ARBA" id="ARBA00004123"/>
    </source>
</evidence>
<evidence type="ECO:0000256" key="5">
    <source>
        <dbReference type="ARBA" id="ARBA00022853"/>
    </source>
</evidence>
<evidence type="ECO:0000256" key="8">
    <source>
        <dbReference type="ARBA" id="ARBA00023159"/>
    </source>
</evidence>
<dbReference type="SUPFAM" id="SSF55729">
    <property type="entry name" value="Acyl-CoA N-acyltransferases (Nat)"/>
    <property type="match status" value="1"/>
</dbReference>
<dbReference type="PROSITE" id="PS00633">
    <property type="entry name" value="BROMODOMAIN_1"/>
    <property type="match status" value="1"/>
</dbReference>
<dbReference type="Pfam" id="PF00439">
    <property type="entry name" value="Bromodomain"/>
    <property type="match status" value="1"/>
</dbReference>
<keyword evidence="4" id="KW-0808">Transferase</keyword>
<keyword evidence="9" id="KW-0804">Transcription</keyword>
<accession>A0A9W6BSX2</accession>
<evidence type="ECO:0000256" key="12">
    <source>
        <dbReference type="PROSITE-ProRule" id="PRU00035"/>
    </source>
</evidence>
<dbReference type="InterPro" id="IPR036427">
    <property type="entry name" value="Bromodomain-like_sf"/>
</dbReference>
<keyword evidence="8" id="KW-0010">Activator</keyword>
<dbReference type="InterPro" id="IPR018359">
    <property type="entry name" value="Bromodomain_CS"/>
</dbReference>
<dbReference type="InterPro" id="IPR000182">
    <property type="entry name" value="GNAT_dom"/>
</dbReference>
<feature type="compositionally biased region" description="Low complexity" evidence="13">
    <location>
        <begin position="64"/>
        <end position="73"/>
    </location>
</feature>
<reference evidence="16 17" key="1">
    <citation type="journal article" date="2023" name="Commun. Biol.">
        <title>Reorganization of the ancestral sex-determining regions during the evolution of trioecy in Pleodorina starrii.</title>
        <authorList>
            <person name="Takahashi K."/>
            <person name="Suzuki S."/>
            <person name="Kawai-Toyooka H."/>
            <person name="Yamamoto K."/>
            <person name="Hamaji T."/>
            <person name="Ootsuki R."/>
            <person name="Yamaguchi H."/>
            <person name="Kawachi M."/>
            <person name="Higashiyama T."/>
            <person name="Nozaki H."/>
        </authorList>
    </citation>
    <scope>NUCLEOTIDE SEQUENCE [LARGE SCALE GENOMIC DNA]</scope>
    <source>
        <strain evidence="16 17">NIES-4479</strain>
    </source>
</reference>
<organism evidence="16 17">
    <name type="scientific">Pleodorina starrii</name>
    <dbReference type="NCBI Taxonomy" id="330485"/>
    <lineage>
        <taxon>Eukaryota</taxon>
        <taxon>Viridiplantae</taxon>
        <taxon>Chlorophyta</taxon>
        <taxon>core chlorophytes</taxon>
        <taxon>Chlorophyceae</taxon>
        <taxon>CS clade</taxon>
        <taxon>Chlamydomonadales</taxon>
        <taxon>Volvocaceae</taxon>
        <taxon>Pleodorina</taxon>
    </lineage>
</organism>
<evidence type="ECO:0000256" key="7">
    <source>
        <dbReference type="ARBA" id="ARBA00023117"/>
    </source>
</evidence>
<feature type="region of interest" description="Disordered" evidence="13">
    <location>
        <begin position="57"/>
        <end position="79"/>
    </location>
</feature>
<sequence>MVDAEEPPHKRLCLQNVNLGLTIASVMQQGGQATPGTMPTVEQQVATLKQQQIQRTVDNLNSEPAGPGPSSSALDRERIPPGAYSQREEALIKREQEADIAFRYVLNNDDPQNLIYLVGLKNIFSKQLPNMPKEYIVRLVFDRRHRSVALLKRNGTVIGGITYRAFHAQAFGEIAFCAVTSHEQVKGYGTRLMNQTKEFARTADRLTHFLTYADNNAVGYFEKQGFTREISMPRERWQGYIKDYDGGTLMECVMHPRVSYTALPDLIRNQRLALDHRIRQLSHSHVVRPGLTHFVDAAAAAAAGLQPPGSRYRAIPIGDIPGVREAGWSPALSAAQLGQQGGSRYRLVLDPRGPPQEPNPENLRVFLANLMEHIQGLEESWPFKEQVAVEDAPDYYDIIKDPIALDVMEERLASGCFYASLDIFNADLRRIFDNCRFYNAPDTIYYKLANKLESLVNSYLTAHLLFVEEAEEEGGSGGGGLAAGAGAGAGGCLGVAP</sequence>
<dbReference type="InterPro" id="IPR016181">
    <property type="entry name" value="Acyl_CoA_acyltransferase"/>
</dbReference>
<keyword evidence="17" id="KW-1185">Reference proteome</keyword>
<dbReference type="AlphaFoldDB" id="A0A9W6BSX2"/>
<dbReference type="PROSITE" id="PS51186">
    <property type="entry name" value="GNAT"/>
    <property type="match status" value="1"/>
</dbReference>
<feature type="domain" description="N-acetyltransferase" evidence="15">
    <location>
        <begin position="104"/>
        <end position="255"/>
    </location>
</feature>
<dbReference type="PANTHER" id="PTHR45750:SF3">
    <property type="entry name" value="HISTONE ACETYLTRANSFERASE"/>
    <property type="match status" value="1"/>
</dbReference>
<dbReference type="Proteomes" id="UP001165080">
    <property type="component" value="Unassembled WGS sequence"/>
</dbReference>
<evidence type="ECO:0000256" key="13">
    <source>
        <dbReference type="SAM" id="MobiDB-lite"/>
    </source>
</evidence>
<dbReference type="GO" id="GO:0045944">
    <property type="term" value="P:positive regulation of transcription by RNA polymerase II"/>
    <property type="evidence" value="ECO:0007669"/>
    <property type="project" value="TreeGrafter"/>
</dbReference>
<comment type="subcellular location">
    <subcellularLocation>
        <location evidence="1">Nucleus</location>
    </subcellularLocation>
</comment>
<keyword evidence="5" id="KW-0156">Chromatin regulator</keyword>
<evidence type="ECO:0000256" key="11">
    <source>
        <dbReference type="ARBA" id="ARBA00023315"/>
    </source>
</evidence>
<proteinExistence type="inferred from homology"/>
<protein>
    <recommendedName>
        <fullName evidence="3">histone acetyltransferase</fullName>
        <ecNumber evidence="3">2.3.1.48</ecNumber>
    </recommendedName>
</protein>
<dbReference type="EC" id="2.3.1.48" evidence="3"/>
<feature type="domain" description="Bromo" evidence="14">
    <location>
        <begin position="375"/>
        <end position="446"/>
    </location>
</feature>
<dbReference type="InterPro" id="IPR001487">
    <property type="entry name" value="Bromodomain"/>
</dbReference>
<keyword evidence="10" id="KW-0539">Nucleus</keyword>
<evidence type="ECO:0000259" key="15">
    <source>
        <dbReference type="PROSITE" id="PS51186"/>
    </source>
</evidence>
<dbReference type="GO" id="GO:0000123">
    <property type="term" value="C:histone acetyltransferase complex"/>
    <property type="evidence" value="ECO:0007669"/>
    <property type="project" value="TreeGrafter"/>
</dbReference>
<evidence type="ECO:0000259" key="14">
    <source>
        <dbReference type="PROSITE" id="PS50014"/>
    </source>
</evidence>
<evidence type="ECO:0000256" key="10">
    <source>
        <dbReference type="ARBA" id="ARBA00023242"/>
    </source>
</evidence>
<dbReference type="Gene3D" id="3.40.630.30">
    <property type="match status" value="1"/>
</dbReference>
<dbReference type="InterPro" id="IPR037800">
    <property type="entry name" value="GCN5"/>
</dbReference>
<keyword evidence="7 12" id="KW-0103">Bromodomain</keyword>
<gene>
    <name evidence="16" type="primary">PLEST003093</name>
    <name evidence="16" type="ORF">PLESTB_001163000</name>
</gene>
<name>A0A9W6BSX2_9CHLO</name>
<evidence type="ECO:0000256" key="3">
    <source>
        <dbReference type="ARBA" id="ARBA00013184"/>
    </source>
</evidence>
<dbReference type="PROSITE" id="PS50014">
    <property type="entry name" value="BROMODOMAIN_2"/>
    <property type="match status" value="1"/>
</dbReference>
<evidence type="ECO:0000313" key="16">
    <source>
        <dbReference type="EMBL" id="GLC56916.1"/>
    </source>
</evidence>
<dbReference type="SMART" id="SM00297">
    <property type="entry name" value="BROMO"/>
    <property type="match status" value="1"/>
</dbReference>
<evidence type="ECO:0000256" key="6">
    <source>
        <dbReference type="ARBA" id="ARBA00023015"/>
    </source>
</evidence>
<dbReference type="PANTHER" id="PTHR45750">
    <property type="entry name" value="GH11602P"/>
    <property type="match status" value="1"/>
</dbReference>
<evidence type="ECO:0000256" key="2">
    <source>
        <dbReference type="ARBA" id="ARBA00008607"/>
    </source>
</evidence>
<comment type="caution">
    <text evidence="16">The sequence shown here is derived from an EMBL/GenBank/DDBJ whole genome shotgun (WGS) entry which is preliminary data.</text>
</comment>
<dbReference type="GO" id="GO:0005634">
    <property type="term" value="C:nucleus"/>
    <property type="evidence" value="ECO:0007669"/>
    <property type="project" value="UniProtKB-SubCell"/>
</dbReference>
<keyword evidence="11" id="KW-0012">Acyltransferase</keyword>
<keyword evidence="6" id="KW-0805">Transcription regulation</keyword>
<evidence type="ECO:0000256" key="4">
    <source>
        <dbReference type="ARBA" id="ARBA00022679"/>
    </source>
</evidence>
<dbReference type="Gene3D" id="1.20.920.10">
    <property type="entry name" value="Bromodomain-like"/>
    <property type="match status" value="1"/>
</dbReference>
<dbReference type="PRINTS" id="PR00503">
    <property type="entry name" value="BROMODOMAIN"/>
</dbReference>
<dbReference type="CDD" id="cd04301">
    <property type="entry name" value="NAT_SF"/>
    <property type="match status" value="1"/>
</dbReference>
<dbReference type="SUPFAM" id="SSF47370">
    <property type="entry name" value="Bromodomain"/>
    <property type="match status" value="1"/>
</dbReference>
<comment type="similarity">
    <text evidence="2">Belongs to the acetyltransferase family. GCN5 subfamily.</text>
</comment>
<evidence type="ECO:0000313" key="17">
    <source>
        <dbReference type="Proteomes" id="UP001165080"/>
    </source>
</evidence>